<gene>
    <name evidence="3" type="ORF">ZEAMMB73_Zm00001d035057</name>
</gene>
<dbReference type="Gene3D" id="3.60.21.10">
    <property type="match status" value="1"/>
</dbReference>
<dbReference type="PANTHER" id="PTHR31896">
    <property type="entry name" value="FAMILY REGULATORY PROTEIN, PUTATIVE (AFU_ORTHOLOGUE AFUA_3G14730)-RELATED"/>
    <property type="match status" value="1"/>
</dbReference>
<dbReference type="GO" id="GO:0016747">
    <property type="term" value="F:acyltransferase activity, transferring groups other than amino-acyl groups"/>
    <property type="evidence" value="ECO:0007669"/>
    <property type="project" value="UniProtKB-ARBA"/>
</dbReference>
<dbReference type="AlphaFoldDB" id="A0A1D6LE60"/>
<proteinExistence type="predicted"/>
<keyword evidence="1 3" id="KW-0808">Transferase</keyword>
<dbReference type="InterPro" id="IPR051283">
    <property type="entry name" value="Sec_Metabolite_Acyltrans"/>
</dbReference>
<feature type="region of interest" description="Disordered" evidence="2">
    <location>
        <begin position="16"/>
        <end position="39"/>
    </location>
</feature>
<dbReference type="InterPro" id="IPR029052">
    <property type="entry name" value="Metallo-depent_PP-like"/>
</dbReference>
<feature type="compositionally biased region" description="Polar residues" evidence="2">
    <location>
        <begin position="22"/>
        <end position="31"/>
    </location>
</feature>
<dbReference type="eggNOG" id="ENOG502QVP8">
    <property type="taxonomic scope" value="Eukaryota"/>
</dbReference>
<dbReference type="InParanoid" id="A0A1D6LE60"/>
<dbReference type="Gene3D" id="3.30.559.10">
    <property type="entry name" value="Chloramphenicol acetyltransferase-like domain"/>
    <property type="match status" value="2"/>
</dbReference>
<evidence type="ECO:0000313" key="3">
    <source>
        <dbReference type="EMBL" id="AQK78256.1"/>
    </source>
</evidence>
<organism evidence="3">
    <name type="scientific">Zea mays</name>
    <name type="common">Maize</name>
    <dbReference type="NCBI Taxonomy" id="4577"/>
    <lineage>
        <taxon>Eukaryota</taxon>
        <taxon>Viridiplantae</taxon>
        <taxon>Streptophyta</taxon>
        <taxon>Embryophyta</taxon>
        <taxon>Tracheophyta</taxon>
        <taxon>Spermatophyta</taxon>
        <taxon>Magnoliopsida</taxon>
        <taxon>Liliopsida</taxon>
        <taxon>Poales</taxon>
        <taxon>Poaceae</taxon>
        <taxon>PACMAD clade</taxon>
        <taxon>Panicoideae</taxon>
        <taxon>Andropogonodae</taxon>
        <taxon>Andropogoneae</taxon>
        <taxon>Tripsacinae</taxon>
        <taxon>Zea</taxon>
    </lineage>
</organism>
<dbReference type="Pfam" id="PF02458">
    <property type="entry name" value="Transferase"/>
    <property type="match status" value="1"/>
</dbReference>
<evidence type="ECO:0000256" key="2">
    <source>
        <dbReference type="SAM" id="MobiDB-lite"/>
    </source>
</evidence>
<evidence type="ECO:0000256" key="1">
    <source>
        <dbReference type="ARBA" id="ARBA00022679"/>
    </source>
</evidence>
<dbReference type="OMA" id="HECSIRF"/>
<dbReference type="FunCoup" id="A0A1D6LE60">
    <property type="interactions" value="86"/>
</dbReference>
<feature type="region of interest" description="Disordered" evidence="2">
    <location>
        <begin position="564"/>
        <end position="584"/>
    </location>
</feature>
<reference evidence="3" key="1">
    <citation type="submission" date="2015-12" db="EMBL/GenBank/DDBJ databases">
        <title>Update maize B73 reference genome by single molecule sequencing technologies.</title>
        <authorList>
            <consortium name="Maize Genome Sequencing Project"/>
            <person name="Ware D."/>
        </authorList>
    </citation>
    <scope>NUCLEOTIDE SEQUENCE</scope>
    <source>
        <tissue evidence="3">Seedling</tissue>
    </source>
</reference>
<dbReference type="InterPro" id="IPR023213">
    <property type="entry name" value="CAT-like_dom_sf"/>
</dbReference>
<sequence>MEEGFTGGVRIVSRRLVRPEPTASSPDNNSAPPEEEEDEIMHMTPWDLRMITVDYIQKGLLLPKPPAAGGAHAHRLVDGLASSFARALARFYPLAGRLAVDAATGGPGVVVSLRCSGEGAEFVHAEAPEVTVSDIITLPAGHYYVPSALVWSLFPLNGLLGTDAALDDDSRAPLLSAQVTELADGVFVAMSLNHAVGDGTTFWHLFNTWSEISRAGGEGREAELCTPRPVLDRWFLDTCPVPIALPLRKLEDIVRQPEYPPVRECFFDFPAESVRKLKAKANAEIAAGGGTAPAAVVLSSLQSLFAHLWRAVCRARELAPGAETAYLLPVGCRARVRGVPQAYVGNAVTLAVAKSTAGEVLGGGLGWAALLLNRAVASFDEAGVRAELAAWARDPRFAYVEPRGYGGAATVATGSSPRFDVYGNDFGWGRPLAVRSGAGNKMDGKVTVYEGRGGAGSMALEVCLEPQALARLVADDEFMEAVTANIEYGLERINAEVSEWIRGEGGDNTRALEYVRGRDTVVWLRRFFDGFDCDCKRLEGVLGMIPGAKRMVMGHTIQTVEINTVGRGPPPSTSPVSVGRGPPRRDDAMAQTLATTGRTLPQRGGAMVGQGTSVKGFGLAMKTSNTKLILNGGQRVSVRRSLYLLYCWFLDLIYFSHNVPAGTHLIEVSSIGYFFSPVRELFSVMSLLKSPMGLMVDFMVLMVFVMPKMMENIDPEEMKQAQEQMRNNPVSLSGLLARAQG</sequence>
<dbReference type="PANTHER" id="PTHR31896:SF43">
    <property type="entry name" value="PROTEIN ENHANCED PSEUDOMONAS SUSCEPTIBILITY 1"/>
    <property type="match status" value="1"/>
</dbReference>
<dbReference type="PaxDb" id="4577-GRMZM2G015793_P01"/>
<dbReference type="ExpressionAtlas" id="A0A1D6LE60">
    <property type="expression patterns" value="baseline and differential"/>
</dbReference>
<name>A0A1D6LE60_MAIZE</name>
<dbReference type="SMR" id="A0A1D6LE60"/>
<dbReference type="EMBL" id="CM000782">
    <property type="protein sequence ID" value="AQK78256.1"/>
    <property type="molecule type" value="Genomic_DNA"/>
</dbReference>
<protein>
    <submittedName>
        <fullName evidence="3">HXXXD-type acyl-transferase family protein</fullName>
    </submittedName>
</protein>
<accession>A0A1D6LE60</accession>